<dbReference type="STRING" id="1043493.SAMN05421637_0130"/>
<dbReference type="Pfam" id="PF18651">
    <property type="entry name" value="CshA_NR2"/>
    <property type="match status" value="1"/>
</dbReference>
<feature type="domain" description="DUF7927" evidence="5">
    <location>
        <begin position="977"/>
        <end position="1100"/>
    </location>
</feature>
<dbReference type="Pfam" id="PF20009">
    <property type="entry name" value="GEVED"/>
    <property type="match status" value="1"/>
</dbReference>
<evidence type="ECO:0000256" key="1">
    <source>
        <dbReference type="SAM" id="MobiDB-lite"/>
    </source>
</evidence>
<keyword evidence="2" id="KW-1133">Transmembrane helix</keyword>
<feature type="domain" description="DUF7927" evidence="5">
    <location>
        <begin position="2026"/>
        <end position="2146"/>
    </location>
</feature>
<feature type="domain" description="DUF7927" evidence="5">
    <location>
        <begin position="1369"/>
        <end position="1492"/>
    </location>
</feature>
<feature type="transmembrane region" description="Helical" evidence="2">
    <location>
        <begin position="4147"/>
        <end position="4168"/>
    </location>
</feature>
<dbReference type="PANTHER" id="PTHR34819">
    <property type="entry name" value="LARGE CYSTEINE-RICH PERIPLASMIC PROTEIN OMCB"/>
    <property type="match status" value="1"/>
</dbReference>
<dbReference type="RefSeq" id="WP_042212246.1">
    <property type="nucleotide sequence ID" value="NZ_BBLU01000001.1"/>
</dbReference>
<feature type="transmembrane region" description="Helical" evidence="2">
    <location>
        <begin position="21"/>
        <end position="40"/>
    </location>
</feature>
<keyword evidence="2" id="KW-0472">Membrane</keyword>
<organism evidence="6 7">
    <name type="scientific">Demequina mangrovi</name>
    <dbReference type="NCBI Taxonomy" id="1043493"/>
    <lineage>
        <taxon>Bacteria</taxon>
        <taxon>Bacillati</taxon>
        <taxon>Actinomycetota</taxon>
        <taxon>Actinomycetes</taxon>
        <taxon>Micrococcales</taxon>
        <taxon>Demequinaceae</taxon>
        <taxon>Demequina</taxon>
    </lineage>
</organism>
<feature type="domain" description="DUF7927" evidence="5">
    <location>
        <begin position="2545"/>
        <end position="2668"/>
    </location>
</feature>
<dbReference type="Gene3D" id="2.60.40.10">
    <property type="entry name" value="Immunoglobulins"/>
    <property type="match status" value="8"/>
</dbReference>
<feature type="domain" description="DUF7927" evidence="5">
    <location>
        <begin position="2936"/>
        <end position="3056"/>
    </location>
</feature>
<feature type="domain" description="DUF7927" evidence="5">
    <location>
        <begin position="1499"/>
        <end position="1624"/>
    </location>
</feature>
<feature type="domain" description="DUF7927" evidence="5">
    <location>
        <begin position="2155"/>
        <end position="2276"/>
    </location>
</feature>
<dbReference type="OrthoDB" id="134475at2"/>
<dbReference type="Proteomes" id="UP000183315">
    <property type="component" value="Unassembled WGS sequence"/>
</dbReference>
<dbReference type="GO" id="GO:0005975">
    <property type="term" value="P:carbohydrate metabolic process"/>
    <property type="evidence" value="ECO:0007669"/>
    <property type="project" value="UniProtKB-ARBA"/>
</dbReference>
<feature type="domain" description="DUF7927" evidence="5">
    <location>
        <begin position="1765"/>
        <end position="1888"/>
    </location>
</feature>
<feature type="domain" description="DUF7927" evidence="5">
    <location>
        <begin position="453"/>
        <end position="578"/>
    </location>
</feature>
<name>A0A1H6U444_9MICO</name>
<feature type="domain" description="DUF7927" evidence="5">
    <location>
        <begin position="3195"/>
        <end position="3317"/>
    </location>
</feature>
<reference evidence="7" key="1">
    <citation type="submission" date="2016-10" db="EMBL/GenBank/DDBJ databases">
        <authorList>
            <person name="Varghese N."/>
        </authorList>
    </citation>
    <scope>NUCLEOTIDE SEQUENCE [LARGE SCALE GENOMIC DNA]</scope>
    <source>
        <strain evidence="7">DSM 24868</strain>
    </source>
</reference>
<evidence type="ECO:0000259" key="5">
    <source>
        <dbReference type="Pfam" id="PF25549"/>
    </source>
</evidence>
<dbReference type="InterPro" id="IPR013783">
    <property type="entry name" value="Ig-like_fold"/>
</dbReference>
<feature type="domain" description="DUF7927" evidence="5">
    <location>
        <begin position="3581"/>
        <end position="3708"/>
    </location>
</feature>
<feature type="domain" description="DUF7927" evidence="5">
    <location>
        <begin position="2675"/>
        <end position="2798"/>
    </location>
</feature>
<feature type="domain" description="DUF7927" evidence="5">
    <location>
        <begin position="2413"/>
        <end position="2538"/>
    </location>
</feature>
<dbReference type="eggNOG" id="COG1361">
    <property type="taxonomic scope" value="Bacteria"/>
</dbReference>
<feature type="domain" description="DUF7927" evidence="5">
    <location>
        <begin position="1631"/>
        <end position="1758"/>
    </location>
</feature>
<feature type="domain" description="DUF7927" evidence="5">
    <location>
        <begin position="3713"/>
        <end position="3833"/>
    </location>
</feature>
<feature type="domain" description="DUF7927" evidence="5">
    <location>
        <begin position="847"/>
        <end position="970"/>
    </location>
</feature>
<feature type="compositionally biased region" description="Polar residues" evidence="1">
    <location>
        <begin position="2864"/>
        <end position="2875"/>
    </location>
</feature>
<keyword evidence="2" id="KW-0812">Transmembrane</keyword>
<feature type="domain" description="GEVED" evidence="4">
    <location>
        <begin position="368"/>
        <end position="444"/>
    </location>
</feature>
<feature type="domain" description="DUF7927" evidence="5">
    <location>
        <begin position="3063"/>
        <end position="3186"/>
    </location>
</feature>
<protein>
    <submittedName>
        <fullName evidence="6">Conserved repeat domain-containing protein</fullName>
    </submittedName>
</protein>
<dbReference type="InterPro" id="IPR051172">
    <property type="entry name" value="Chlamydia_OmcB"/>
</dbReference>
<proteinExistence type="predicted"/>
<feature type="region of interest" description="Disordered" evidence="1">
    <location>
        <begin position="2858"/>
        <end position="2877"/>
    </location>
</feature>
<keyword evidence="7" id="KW-1185">Reference proteome</keyword>
<feature type="domain" description="DUF7927" evidence="5">
    <location>
        <begin position="1235"/>
        <end position="1348"/>
    </location>
</feature>
<feature type="domain" description="DUF7927" evidence="5">
    <location>
        <begin position="2805"/>
        <end position="2927"/>
    </location>
</feature>
<evidence type="ECO:0000259" key="4">
    <source>
        <dbReference type="Pfam" id="PF20009"/>
    </source>
</evidence>
<dbReference type="NCBIfam" id="TIGR01451">
    <property type="entry name" value="B_ant_repeat"/>
    <property type="match status" value="6"/>
</dbReference>
<dbReference type="PANTHER" id="PTHR34819:SF3">
    <property type="entry name" value="CELL SURFACE PROTEIN"/>
    <property type="match status" value="1"/>
</dbReference>
<feature type="region of interest" description="Disordered" evidence="1">
    <location>
        <begin position="324"/>
        <end position="345"/>
    </location>
</feature>
<gene>
    <name evidence="6" type="ORF">SAMN05421637_0130</name>
</gene>
<evidence type="ECO:0000259" key="3">
    <source>
        <dbReference type="Pfam" id="PF18651"/>
    </source>
</evidence>
<dbReference type="Pfam" id="PF25549">
    <property type="entry name" value="DUF7927"/>
    <property type="match status" value="28"/>
</dbReference>
<dbReference type="InterPro" id="IPR040683">
    <property type="entry name" value="CshA_NR2"/>
</dbReference>
<feature type="domain" description="DUF7927" evidence="5">
    <location>
        <begin position="1107"/>
        <end position="1229"/>
    </location>
</feature>
<feature type="domain" description="DUF7927" evidence="5">
    <location>
        <begin position="715"/>
        <end position="840"/>
    </location>
</feature>
<feature type="domain" description="DUF7927" evidence="5">
    <location>
        <begin position="3855"/>
        <end position="3967"/>
    </location>
</feature>
<dbReference type="EMBL" id="FNZI01000001">
    <property type="protein sequence ID" value="SEI83170.1"/>
    <property type="molecule type" value="Genomic_DNA"/>
</dbReference>
<evidence type="ECO:0000313" key="6">
    <source>
        <dbReference type="EMBL" id="SEI83170.1"/>
    </source>
</evidence>
<feature type="domain" description="DUF7927" evidence="5">
    <location>
        <begin position="3454"/>
        <end position="3574"/>
    </location>
</feature>
<feature type="domain" description="DUF7927" evidence="5">
    <location>
        <begin position="4007"/>
        <end position="4122"/>
    </location>
</feature>
<feature type="domain" description="DUF7927" evidence="5">
    <location>
        <begin position="2285"/>
        <end position="2406"/>
    </location>
</feature>
<dbReference type="InterPro" id="IPR045474">
    <property type="entry name" value="GEVED"/>
</dbReference>
<evidence type="ECO:0000256" key="2">
    <source>
        <dbReference type="SAM" id="Phobius"/>
    </source>
</evidence>
<dbReference type="InterPro" id="IPR047589">
    <property type="entry name" value="DUF11_rpt"/>
</dbReference>
<accession>A0A1H6U444</accession>
<evidence type="ECO:0000313" key="7">
    <source>
        <dbReference type="Proteomes" id="UP000183315"/>
    </source>
</evidence>
<feature type="domain" description="DUF7927" evidence="5">
    <location>
        <begin position="1906"/>
        <end position="2017"/>
    </location>
</feature>
<feature type="domain" description="DUF7927" evidence="5">
    <location>
        <begin position="585"/>
        <end position="708"/>
    </location>
</feature>
<sequence>MNGAVKGSVRPLRTPQRMATALGTILALVATTFVVIVGGAPTAEARYAEGGDGLYPGYIDWFEWGSDGENIPNGTERTNTRNVGLQELTTTCTITGLNGQVEAYRPGNYRGDALDNLYNIGGIDGANELVSGVANTISAATVSFDFDCEVTLDGTRVDVMGLVVADAESNNSRQGEYVEATPVENDAVWRVVDRMRACDTSTIATLTGDTLRLESDGTQCSEVNNTYGPIAVGFMEGATGAHVEMHGGGVSAVALGVVFEADFGDAPLSYGSAGSLLQSTWSGGTVGQGATNVSDDSFVMGTPGGYEPILGSTVDSDAVYIGSQGADFDDTTGNPANDEDGISPPGVLDTDYGETYSLDVACVGTGWVSGWVDWNFNGTFDDSERAGAVQCAGGTVNLTWTVPDDAVQTVVDPTYMRLRVAAGQSGSENPNNITSRGEVEDYPIYVDLPDPGLTITKDAEPPDSALPGDTVDYTITVTNTGEVDYNDENGLASITDDLSAVLDDAVYNNDEAASTGTPTYSEPVLSWEGALAVGESATITYSVTVNDPVSGDGLLSNTVVGPEESNCADGSEDPDCTVELPIRALEILKTVDPSDEAAPGDTVTYTVTVTNPGPAAYTADAPASFDDDLSGVLDDATYNDDESASTGTASFSDPTLHWEGALAAGESATITYSVTVNSPLSGDGLLDNSVVGPPESNCDDGTEEGCTTEVPIRAVEIVKTSDGADGVLPGDTVTYEITVTNNGQVDYTVDDPAYFDDDLSDVLDDGVYGGGSATSGDLTFTDPTLHWEGALAVGETVTITYTITVDDPVTGDGNLYNVVVGPPESNCTDPAETQDADCIEPDPIRSLEITKTSDPTDEVQPGDTVTYTVTVENTGQFNYTELDPAAFEDDLSDVLDDATYNDDATASAGDVSFSDPTLSWSGPLDAGDTVTITYSVTVDDPPGGDGLLVNAVVGPPESNCDDGTEEGCTTEVPIRSLEITKTVDPSGAVRPSDTVTYTVTVENTGETDYTVDDPASFDDDLSAVLDDATYNDDALASSGDVSFSDPTLHWEGALAAGETVTVTYSVTVDDPPEGDGLLVNAVVGPPESNCDDGTEEGCTTEVPVRSLEILKTATPSDGVLPGDTVDYTVTLTNTGQVDYLLAYFEDDLSDVLDDATYNDDLASTSGITSYVEPEIRWYGPIAIGGTVTITYSVTVDDPPEGDGFLTNAVVGPLESNCEAGSTDPDCTTTVPVGSLEIVKTASPDGEVLPGDTVTYTVSVTNTGQIDYTAENPASFDDDLSAVLDDATYNNDESATSGTPTYSEPTLSWEGALAAGDTVTVTYSVTVNDPLTGDGLLDNAVVGPPESNCDDGAADEGAEGCTTEVPVKALEIEKTADPSGEVLPGDTVTYTVTVENIGQADYTAEAPASFTDDLTEVLDDATYNDDETASSGDVSYAEPTLSWEGALAVGETVTITYSVTVDDPPDGDGLLTNAVVGPPESNCDDGTEEGCTTEVPVKALEIVKSSDGDGSTLPGDVVTYTITVTNTGEVDYTADDPASLEDDLSGILDDAVFNDDEAATSGTVDFTDPTLSWEGPLAAGETVTITYSVTVNDPLSGDGEMFNVVVGPPESNCDTADTTDPDCVEPNPIQALEIEKSADPDGEVLPGGTVTYTVTVTNTGQTDYTAENPASFDDDLTDVLDDATYNDDATAAIGTASYTEPILSWEGPLAVGESITVTYSVTVDDPPTGDGLLVNAVVGPPESNCDDGAADEGADPCTTEVPVKALEIEKVADPADEVLAGDTVTYTVTVTNSGEADYTAEDPASFDDDLTEVLDDATYNDDESATSGDVTFSDPTLHWEGALAAGETVTVTYSVTVTEPLTGDGLLTNAVVGPPESNCDDGTEEGCTTEVPVKALELAKFSDAVGRAQPGDVVTYTITITNTGQADYTAEDPASFTDDISDVLDDAVYNGDESASSGTPSYAEPTLSWEGPLAVGESATITYSVTVNDPLSGDGLMTNAVVGPPESNCDAEDAGPECEVTVPLAALEIEKTADPDDEVLPGETVTYTVTVANTGQVDYLDVSFSDDLTEVLDDAVYNDDESATAGTPTYSEPTLSWTGPVDAGETVTITYSVTVNDPLTGDGLLDNAVVGPPESNCEDGTEDGCTTEVPVKALLIEKTAEPADEVLPGGTVTYTVTVENIGQADYTDDAPASFTDDLTAVLDDAVYNGDESATSGTPSYAEPVLSWEGALVAGETVTITYSVTVNDPLTGDGLLDNAVVGPPESNCDDGTEEGCTTEVPVKALLIEKTAEPADEVLPGGTVTYTVTVENIGEADYTADAPASFEDDLSAVLDDATYNNDESATSGTPTYSEPTLSWEGALAAGETVTITYSVTVNDPTTGDGLLDNAVVGPPESNCDDGTEEGCTTEVPVRELELVKTSDSGGEVLPGDVVTYTVTVTNTGQVDYTEDAPATFDDDLSELLDDATYNGDESATGGTPSYAEPLLSWEGPLAVGESVTVTYSVTINEPLSGDGELFNVVVGPPESNCDSVDTTDPDCVEPNPIRALEITKQAAPGDEVLPGNVVTYTITVTNTGVLDYTDEDPATLDDDLTEVLDDATYNDDESATGGTASYSEPTLHWEGPLGAGESVTITYSVTVNDPLTGDGLLDNAVVGPPESNCDDGTEEGCTTEVPVRAVEILKTSDPSDEVLPGDVVTYTVTITNTGQVDYGADPSAYLDDDLSDVLDDATYNGDGAATSGSVDFSDTLLSWTGGLAVGETVTITYSVTVNDPPTGDGLLDNAVVGPPESNCDDGTEEGCTTEVPVRTLELVKSSDGVGSALPGDVVTYSITVTNTGQVDYTAEEPAQITDDLTDVLDDATYNDDESATSGTPTYSEPTLSWEGPLAVGESVTITYSVTVNDPLTGDGIMDNTVLGPPESNCDAEDAGPECEVTLPIQALEILKTADPDDEVLPGETVTYTVTLTNIGQVDYLGASFTDDLTEVLDDAVYNDDESATSGTPTYSEPTLSWSGSIAAGDTVTVTYSVTVNDPMSGDGLLDNAVVGPPGSACEDGTEEGCTTEVPVKALEILKVADPADEVVAGDTVTYTVTVENIGQADYTDDAPASFEDDLTAVIDDAVYNDDESATSGTASYAEPVLSWEGALAVGETVTVTYSVTVNNPPTSDGLLDNAVVGPPESNCDEGTEEGCTTEVPVKALLIEKEVDPADEVLPGEVVTYTVTVENIGHADYTAEAPASFEDDLTEVLDDAVYNDDESATSGTASYAEPVLSWEGALAVGETVTVTYSVTVNDPMSGDGLLDNAVLGPDGSNCEDGSTDESCTTEVPVKALLVEKEVDPADEVLPGGTVTYTVTVENIGQADYTEDAPASFEDDLTEVLDDAVYNADESATSGTPSYAEPVLSWEGALAAGESATITYSVTVNDPMSGDGLLDNAVVGPPESNCDEGTEEGCTTEVPIRALEILKTADPDDEVLPGGTVEYTITLENIGQVDYTRATFTDDLSDILDDATANGDFAATAGGFTYANPNLTWVGPIAVGDTVTITYSVTVNDPLTGDGFLTNAVVGPPESNCDEGTEEGCTTEVPVKALEIEKTSDRGVRVQPGDPIVYTITVTNIGQVPYTEEDPAELTDDLTAVIDDATYNDDESADIGSVSYAEPTLSWSGSLEPGETATITYSVTVNEPVTGDGEIDNVVVGPEESNCTDPESTDADCIEHHTLRAMEIVKTAEPEGSVTVGDTVTYTIEVTNVGSVPYTFLFPARIDDDLSEILDDATYNDDAAADTGTVSYAEPTLTWTGSLGVGATATITYSVTVDDPPEGDASLDNAVLGPPESNCFVATPRDDGEVQLPDECHVETPIRLLEIEKVADVDEVIPGDVVTYTVTVTSTGTGDYTDEDPASMSDDLTGVLDDATYNDDAAADVGDVSFADPVLSWSGPLAAGESATITYSVTVDTPPTGDITLANAVLGPPESNCPSVLPVSGGGMAVGVATAIPEMPEGCQVITPIRMFEVEKFADAVEADPGDVVTYVVTVTSTGTAAYTDENPASFEDDLSEVLDDATYNDDATATAGDVTVSAPTLSWTGPLEVGGVVTVEYSVTVDDPMSGDGTMVNVITPGEGIGGECSSDEACSTETVIVAPEEPGTGGVLGSTGPERAALWTWAAALLLGMGAVLYGTGAVRRRKDGAR</sequence>
<feature type="domain" description="DUF7927" evidence="5">
    <location>
        <begin position="3325"/>
        <end position="3447"/>
    </location>
</feature>
<dbReference type="InterPro" id="IPR057687">
    <property type="entry name" value="DUF7927"/>
</dbReference>
<feature type="domain" description="Surface adhesin CshA non-repetitive" evidence="3">
    <location>
        <begin position="58"/>
        <end position="258"/>
    </location>
</feature>